<protein>
    <recommendedName>
        <fullName evidence="2">SRCR domain-containing protein</fullName>
    </recommendedName>
</protein>
<evidence type="ECO:0000259" key="2">
    <source>
        <dbReference type="PROSITE" id="PS50287"/>
    </source>
</evidence>
<dbReference type="EMBL" id="JAYMGO010000003">
    <property type="protein sequence ID" value="KAL1277416.1"/>
    <property type="molecule type" value="Genomic_DNA"/>
</dbReference>
<reference evidence="3 4" key="1">
    <citation type="submission" date="2023-09" db="EMBL/GenBank/DDBJ databases">
        <authorList>
            <person name="Wang M."/>
        </authorList>
    </citation>
    <scope>NUCLEOTIDE SEQUENCE [LARGE SCALE GENOMIC DNA]</scope>
    <source>
        <strain evidence="3">GT-2023</strain>
        <tissue evidence="3">Liver</tissue>
    </source>
</reference>
<evidence type="ECO:0000313" key="4">
    <source>
        <dbReference type="Proteomes" id="UP001558613"/>
    </source>
</evidence>
<feature type="domain" description="SRCR" evidence="2">
    <location>
        <begin position="759"/>
        <end position="875"/>
    </location>
</feature>
<dbReference type="SMART" id="SM00181">
    <property type="entry name" value="EGF"/>
    <property type="match status" value="2"/>
</dbReference>
<dbReference type="Gene3D" id="2.10.25.10">
    <property type="entry name" value="Laminin"/>
    <property type="match status" value="1"/>
</dbReference>
<sequence>MCLNAAIIGSRFIAAAETECGEIFVSELRIWMRGSDALGRDAEDSSLCCFCTADIDISQVSQVEKGITLSQEFLKTVNDVAEVLSKDKGKDATFFVTLGKVFGSLGKVAASFSFTGATIDFIFAFIPQSDPTFGLMKEQFAEVNRKLDSLSLQISTLQTKMEWTNYASTYGKDENVIKSSWAKLTEFIKTAPVASTLEEKTRLAERFITFYENTGTENSIANFHRYITENSPVSLNKNLLKLVIEKSNGDCNVLVQYSTYFTTLMVSGLKLNLFYYKLKDYCGLVKAQDAVNQLSKTLSIIQDALIECAGDFEKWASKDAVKISSQRFSDSKALTSNIKNHLEKKFHWFKWIVITHSKDAKNEFTFGKSIYIDVQEKRVHLIHQEKGSAVDQSIKERVRITIDNSFCKQSRSIHQCGPLKNRLLHRFGAEVESHIWFLHAVTKPSDYAQTDAADIELNCPFAQRNINVFLKGKNTVVKPPCAEVNCNNGECKHIKDTTHVFCKCHKMFHGPACEESVQNIIKYATLEGKINGIIYKPVPDLTAIYFSIKELKDYTKAIVESLQHGVQWTRIFVKYSNVIQKFRYISTLNAQLKNSTITQRHYISEVRAQFSGGNSFQFYLTDFHHMMMGTGTGDIQNALDIFRKTLLQNQSGEPVECSKYYSDQIDYFVRYMFALEMEAVLTWSKYLLITGKSEDIKFVEKLFKDSVTQQWRLFNKNGCGPLKANDIKNNYCEKPYHSTAQQQVKLKCAGLYKPFPETVRCSGGQWSALPVCYAEQVNGRVECRSEGGATVCRASCLPGWGSAKNPLPAEYKCSKPPCPSFTPHQCNDCTQNSVCKDHEVCTGTFGTCRDACLFKPCGVNAKCSARNHDRTCTCVSPWKGDPYQGCRSQDLQWVQTRGVPWNAVRSNTQLAVCKAIGRDGGWHSGFVKDGHCKYEYDWGEHYANNYQVLVDPCGGRGWKWMAGAQWNMVGYDTSKRFAGVQYYVCSSGKRDGLVGKLFSTRHGFLCHVARHRDTRDGNFYALVPQPCV</sequence>
<comment type="caution">
    <text evidence="3">The sequence shown here is derived from an EMBL/GenBank/DDBJ whole genome shotgun (WGS) entry which is preliminary data.</text>
</comment>
<gene>
    <name evidence="3" type="ORF">QQF64_024089</name>
</gene>
<proteinExistence type="predicted"/>
<keyword evidence="1" id="KW-1015">Disulfide bond</keyword>
<evidence type="ECO:0000256" key="1">
    <source>
        <dbReference type="PROSITE-ProRule" id="PRU00196"/>
    </source>
</evidence>
<dbReference type="InterPro" id="IPR039051">
    <property type="entry name" value="SE-CTX-like"/>
</dbReference>
<dbReference type="InterPro" id="IPR001190">
    <property type="entry name" value="SRCR"/>
</dbReference>
<organism evidence="3 4">
    <name type="scientific">Cirrhinus molitorella</name>
    <name type="common">mud carp</name>
    <dbReference type="NCBI Taxonomy" id="172907"/>
    <lineage>
        <taxon>Eukaryota</taxon>
        <taxon>Metazoa</taxon>
        <taxon>Chordata</taxon>
        <taxon>Craniata</taxon>
        <taxon>Vertebrata</taxon>
        <taxon>Euteleostomi</taxon>
        <taxon>Actinopterygii</taxon>
        <taxon>Neopterygii</taxon>
        <taxon>Teleostei</taxon>
        <taxon>Ostariophysi</taxon>
        <taxon>Cypriniformes</taxon>
        <taxon>Cyprinidae</taxon>
        <taxon>Labeoninae</taxon>
        <taxon>Labeonini</taxon>
        <taxon>Cirrhinus</taxon>
    </lineage>
</organism>
<dbReference type="SUPFAM" id="SSF57196">
    <property type="entry name" value="EGF/Laminin"/>
    <property type="match status" value="1"/>
</dbReference>
<dbReference type="InterPro" id="IPR000742">
    <property type="entry name" value="EGF"/>
</dbReference>
<accession>A0ABR3NL53</accession>
<keyword evidence="4" id="KW-1185">Reference proteome</keyword>
<dbReference type="PROSITE" id="PS50287">
    <property type="entry name" value="SRCR_2"/>
    <property type="match status" value="1"/>
</dbReference>
<feature type="disulfide bond" evidence="1">
    <location>
        <begin position="813"/>
        <end position="874"/>
    </location>
</feature>
<dbReference type="PROSITE" id="PS01186">
    <property type="entry name" value="EGF_2"/>
    <property type="match status" value="1"/>
</dbReference>
<dbReference type="PANTHER" id="PTHR40472:SF8">
    <property type="entry name" value="RAPUNZEL 2"/>
    <property type="match status" value="1"/>
</dbReference>
<evidence type="ECO:0000313" key="3">
    <source>
        <dbReference type="EMBL" id="KAL1277416.1"/>
    </source>
</evidence>
<dbReference type="PROSITE" id="PS00022">
    <property type="entry name" value="EGF_1"/>
    <property type="match status" value="1"/>
</dbReference>
<comment type="caution">
    <text evidence="1">Lacks conserved residue(s) required for the propagation of feature annotation.</text>
</comment>
<dbReference type="PANTHER" id="PTHR40472">
    <property type="entry name" value="RICIN B-TYPE LECTIN DOMAIN-CONTAINING PROTEIN"/>
    <property type="match status" value="1"/>
</dbReference>
<name>A0ABR3NL53_9TELE</name>
<dbReference type="Proteomes" id="UP001558613">
    <property type="component" value="Unassembled WGS sequence"/>
</dbReference>